<dbReference type="InterPro" id="IPR004300">
    <property type="entry name" value="Glyco_hydro_57_N"/>
</dbReference>
<proteinExistence type="inferred from homology"/>
<keyword evidence="7" id="KW-1185">Reference proteome</keyword>
<dbReference type="CDD" id="cd10796">
    <property type="entry name" value="GH57N_APU"/>
    <property type="match status" value="1"/>
</dbReference>
<dbReference type="OrthoDB" id="9759321at2"/>
<feature type="region of interest" description="Disordered" evidence="4">
    <location>
        <begin position="559"/>
        <end position="581"/>
    </location>
</feature>
<evidence type="ECO:0000256" key="2">
    <source>
        <dbReference type="ARBA" id="ARBA00023277"/>
    </source>
</evidence>
<evidence type="ECO:0000256" key="3">
    <source>
        <dbReference type="RuleBase" id="RU361196"/>
    </source>
</evidence>
<gene>
    <name evidence="6" type="ORF">SAMN05421693_11154</name>
</gene>
<name>A0A1H9BXG9_9GAMM</name>
<dbReference type="InterPro" id="IPR052046">
    <property type="entry name" value="GH57_Enzymes"/>
</dbReference>
<evidence type="ECO:0000313" key="6">
    <source>
        <dbReference type="EMBL" id="SEP93686.1"/>
    </source>
</evidence>
<feature type="domain" description="Glycoside hydrolase family 57 N-terminal" evidence="5">
    <location>
        <begin position="17"/>
        <end position="447"/>
    </location>
</feature>
<dbReference type="EMBL" id="FOFO01000011">
    <property type="protein sequence ID" value="SEP93686.1"/>
    <property type="molecule type" value="Genomic_DNA"/>
</dbReference>
<organism evidence="6 7">
    <name type="scientific">Ectothiorhodospira magna</name>
    <dbReference type="NCBI Taxonomy" id="867345"/>
    <lineage>
        <taxon>Bacteria</taxon>
        <taxon>Pseudomonadati</taxon>
        <taxon>Pseudomonadota</taxon>
        <taxon>Gammaproteobacteria</taxon>
        <taxon>Chromatiales</taxon>
        <taxon>Ectothiorhodospiraceae</taxon>
        <taxon>Ectothiorhodospira</taxon>
    </lineage>
</organism>
<accession>A0A1H9BXG9</accession>
<dbReference type="GO" id="GO:0005975">
    <property type="term" value="P:carbohydrate metabolic process"/>
    <property type="evidence" value="ECO:0007669"/>
    <property type="project" value="InterPro"/>
</dbReference>
<protein>
    <submittedName>
        <fullName evidence="6">Alpha-amylase/alpha-mannosidase, GH57 family</fullName>
    </submittedName>
</protein>
<evidence type="ECO:0000256" key="1">
    <source>
        <dbReference type="ARBA" id="ARBA00006821"/>
    </source>
</evidence>
<dbReference type="STRING" id="867345.SAMN05421693_11154"/>
<evidence type="ECO:0000313" key="7">
    <source>
        <dbReference type="Proteomes" id="UP000199496"/>
    </source>
</evidence>
<dbReference type="SUPFAM" id="SSF88713">
    <property type="entry name" value="Glycoside hydrolase/deacetylase"/>
    <property type="match status" value="1"/>
</dbReference>
<dbReference type="InterPro" id="IPR027291">
    <property type="entry name" value="Glyco_hydro_38_N_sf"/>
</dbReference>
<dbReference type="GO" id="GO:0003824">
    <property type="term" value="F:catalytic activity"/>
    <property type="evidence" value="ECO:0007669"/>
    <property type="project" value="InterPro"/>
</dbReference>
<sequence length="581" mass="65286">MSADTSPPPAVPLKLVLCWHMHQPEYREAGTGKHLLPWTYLHAIKDYVDMAAHLEAQPQARCVVNFAPILLEQINDYAAQVTAFLERDEPLRDPLLALLGAQVPPTDASERMQQVEACVRANRQRLVEPHEDYRRLVDMAPWLRQNPEAVTYLGDHFFFDLVTWYHLVWMGETVRRTDPRIGSLMAQGRDFTFNQRRSLLTLIGELLTDLIPRYRRLARNGQVELSFTPYAHPIMPLMLDLQSAREAVPTMALPDAPAYPGGADRVCWHLARGRAVFESHFGCQPAGCWPSEGSLSEATLNVLAEEHIGWTASGEGVLLNSLTAASDQPPDPDRSWLYRPYRLHSGSPAVFFRDDSLSDAIGFRYADWYGDDAAGDFVHQLEQIAAQLAKTHPPGAPPPVVSVILDGENAWEYYPNNGFYFLSALYQALVDHPTIELTTFSDVLADGRTPTILPQMVAGSWVYGNFETWIGSSDKNRGWEMLIRAKQQVDRVLAEGRLTPEQTDEVLDQLAICEGSDWCWWFGDYNAATAVGLFEHLYRQHMSHLYRLMDLPVPDELSHAVSQGQGEPAAGGVMRPGRKSE</sequence>
<dbReference type="RefSeq" id="WP_090205849.1">
    <property type="nucleotide sequence ID" value="NZ_FOFO01000011.1"/>
</dbReference>
<dbReference type="Proteomes" id="UP000199496">
    <property type="component" value="Unassembled WGS sequence"/>
</dbReference>
<dbReference type="InterPro" id="IPR011330">
    <property type="entry name" value="Glyco_hydro/deAcase_b/a-brl"/>
</dbReference>
<dbReference type="Gene3D" id="3.20.110.10">
    <property type="entry name" value="Glycoside hydrolase 38, N terminal domain"/>
    <property type="match status" value="1"/>
</dbReference>
<dbReference type="PANTHER" id="PTHR36306">
    <property type="entry name" value="ALPHA-AMYLASE-RELATED-RELATED"/>
    <property type="match status" value="1"/>
</dbReference>
<dbReference type="AlphaFoldDB" id="A0A1H9BXG9"/>
<reference evidence="6 7" key="1">
    <citation type="submission" date="2016-10" db="EMBL/GenBank/DDBJ databases">
        <authorList>
            <person name="de Groot N.N."/>
        </authorList>
    </citation>
    <scope>NUCLEOTIDE SEQUENCE [LARGE SCALE GENOMIC DNA]</scope>
    <source>
        <strain evidence="6 7">B7-7</strain>
    </source>
</reference>
<comment type="similarity">
    <text evidence="1 3">Belongs to the glycosyl hydrolase 57 family.</text>
</comment>
<evidence type="ECO:0000256" key="4">
    <source>
        <dbReference type="SAM" id="MobiDB-lite"/>
    </source>
</evidence>
<dbReference type="PANTHER" id="PTHR36306:SF1">
    <property type="entry name" value="ALPHA-AMYLASE-RELATED"/>
    <property type="match status" value="1"/>
</dbReference>
<evidence type="ECO:0000259" key="5">
    <source>
        <dbReference type="Pfam" id="PF03065"/>
    </source>
</evidence>
<dbReference type="Pfam" id="PF03065">
    <property type="entry name" value="Glyco_hydro_57"/>
    <property type="match status" value="1"/>
</dbReference>
<keyword evidence="2 3" id="KW-0119">Carbohydrate metabolism</keyword>